<reference evidence="1" key="1">
    <citation type="submission" date="2024-07" db="EMBL/GenBank/DDBJ databases">
        <authorList>
            <person name="Bringhurst R.M."/>
            <person name="Homer T.E."/>
        </authorList>
    </citation>
    <scope>NUCLEOTIDE SEQUENCE</scope>
</reference>
<evidence type="ECO:0000313" key="1">
    <source>
        <dbReference type="EMBL" id="XDJ15299.1"/>
    </source>
</evidence>
<proteinExistence type="predicted"/>
<name>A0AB39CE74_9VIRU</name>
<sequence>MALHAQQILQRQTNSKGVTYSLQIDNGSLANKEAPYGVWKLCVNYVRGKDVKTWRYIETGLTLEAAQKLFDRRSK</sequence>
<organism evidence="1">
    <name type="scientific">Pseudomonas phage HRDY3</name>
    <dbReference type="NCBI Taxonomy" id="3236930"/>
    <lineage>
        <taxon>Viruses</taxon>
    </lineage>
</organism>
<protein>
    <submittedName>
        <fullName evidence="1">Uncharacterized protein</fullName>
    </submittedName>
</protein>
<dbReference type="EMBL" id="PQ015379">
    <property type="protein sequence ID" value="XDJ15299.1"/>
    <property type="molecule type" value="Genomic_DNA"/>
</dbReference>
<accession>A0AB39CE74</accession>